<dbReference type="InterPro" id="IPR002110">
    <property type="entry name" value="Ankyrin_rpt"/>
</dbReference>
<dbReference type="Proteomes" id="UP001310890">
    <property type="component" value="Unassembled WGS sequence"/>
</dbReference>
<name>A0AAN7YMZ3_9PEZI</name>
<evidence type="ECO:0000313" key="3">
    <source>
        <dbReference type="EMBL" id="KAK5110071.1"/>
    </source>
</evidence>
<evidence type="ECO:0008006" key="5">
    <source>
        <dbReference type="Google" id="ProtNLM"/>
    </source>
</evidence>
<feature type="region of interest" description="Disordered" evidence="2">
    <location>
        <begin position="163"/>
        <end position="184"/>
    </location>
</feature>
<dbReference type="AlphaFoldDB" id="A0AAN7YMZ3"/>
<evidence type="ECO:0000256" key="1">
    <source>
        <dbReference type="PROSITE-ProRule" id="PRU00023"/>
    </source>
</evidence>
<protein>
    <recommendedName>
        <fullName evidence="5">Ankyrin repeat protein</fullName>
    </recommendedName>
</protein>
<evidence type="ECO:0000313" key="4">
    <source>
        <dbReference type="Proteomes" id="UP001310890"/>
    </source>
</evidence>
<evidence type="ECO:0000256" key="2">
    <source>
        <dbReference type="SAM" id="MobiDB-lite"/>
    </source>
</evidence>
<organism evidence="3 4">
    <name type="scientific">Meristemomyces frigidus</name>
    <dbReference type="NCBI Taxonomy" id="1508187"/>
    <lineage>
        <taxon>Eukaryota</taxon>
        <taxon>Fungi</taxon>
        <taxon>Dikarya</taxon>
        <taxon>Ascomycota</taxon>
        <taxon>Pezizomycotina</taxon>
        <taxon>Dothideomycetes</taxon>
        <taxon>Dothideomycetidae</taxon>
        <taxon>Mycosphaerellales</taxon>
        <taxon>Teratosphaeriaceae</taxon>
        <taxon>Meristemomyces</taxon>
    </lineage>
</organism>
<dbReference type="SMART" id="SM00248">
    <property type="entry name" value="ANK"/>
    <property type="match status" value="2"/>
</dbReference>
<dbReference type="SUPFAM" id="SSF48403">
    <property type="entry name" value="Ankyrin repeat"/>
    <property type="match status" value="1"/>
</dbReference>
<dbReference type="EMBL" id="JAVRRL010000054">
    <property type="protein sequence ID" value="KAK5110071.1"/>
    <property type="molecule type" value="Genomic_DNA"/>
</dbReference>
<comment type="caution">
    <text evidence="3">The sequence shown here is derived from an EMBL/GenBank/DDBJ whole genome shotgun (WGS) entry which is preliminary data.</text>
</comment>
<dbReference type="PROSITE" id="PS50088">
    <property type="entry name" value="ANK_REPEAT"/>
    <property type="match status" value="1"/>
</dbReference>
<dbReference type="PROSITE" id="PS50297">
    <property type="entry name" value="ANK_REP_REGION"/>
    <property type="match status" value="1"/>
</dbReference>
<dbReference type="PRINTS" id="PR01415">
    <property type="entry name" value="ANKYRIN"/>
</dbReference>
<accession>A0AAN7YMZ3</accession>
<dbReference type="Gene3D" id="1.25.40.20">
    <property type="entry name" value="Ankyrin repeat-containing domain"/>
    <property type="match status" value="1"/>
</dbReference>
<feature type="repeat" description="ANK" evidence="1">
    <location>
        <begin position="54"/>
        <end position="87"/>
    </location>
</feature>
<dbReference type="InterPro" id="IPR036770">
    <property type="entry name" value="Ankyrin_rpt-contain_sf"/>
</dbReference>
<proteinExistence type="predicted"/>
<dbReference type="Pfam" id="PF13637">
    <property type="entry name" value="Ank_4"/>
    <property type="match status" value="1"/>
</dbReference>
<sequence length="184" mass="20078">MADEGASPREQLIESCRRNNTDLLTTVLHSLPHHKHNDQKSAIAHFLNTTTDALGAGPLHVAAQYGSYEVLDLILDQEGVEIDHKERREGDTCLHSAVRFCNELGSGTGEEREEGKQVVDILVDAGCDPRIRNKAKLRPIDLVDPQNKEVRHALQMAELTLNAAGDAVEEDDEAAPNGPGSESD</sequence>
<reference evidence="3" key="1">
    <citation type="submission" date="2023-08" db="EMBL/GenBank/DDBJ databases">
        <title>Black Yeasts Isolated from many extreme environments.</title>
        <authorList>
            <person name="Coleine C."/>
            <person name="Stajich J.E."/>
            <person name="Selbmann L."/>
        </authorList>
    </citation>
    <scope>NUCLEOTIDE SEQUENCE</scope>
    <source>
        <strain evidence="3">CCFEE 5401</strain>
    </source>
</reference>
<gene>
    <name evidence="3" type="ORF">LTR62_006316</name>
</gene>
<keyword evidence="1" id="KW-0040">ANK repeat</keyword>